<evidence type="ECO:0000313" key="2">
    <source>
        <dbReference type="Proteomes" id="UP000474104"/>
    </source>
</evidence>
<dbReference type="OrthoDB" id="9806013at2"/>
<sequence length="92" mass="10529">MIRFDTLTKTADYEVIAVFKTTVYDDTGFKYYLFVNAETEEEFQAYVDECKALSLYDTGVTAEYGDKLITLSTCEYSRTNGRFVVVAKKIAE</sequence>
<dbReference type="EMBL" id="VIRB01000045">
    <property type="protein sequence ID" value="NDO68407.1"/>
    <property type="molecule type" value="Genomic_DNA"/>
</dbReference>
<dbReference type="Gene3D" id="2.40.260.10">
    <property type="entry name" value="Sortase"/>
    <property type="match status" value="1"/>
</dbReference>
<dbReference type="InterPro" id="IPR009835">
    <property type="entry name" value="SrtB"/>
</dbReference>
<dbReference type="AlphaFoldDB" id="A0A9X5H494"/>
<reference evidence="1 2" key="1">
    <citation type="submission" date="2019-07" db="EMBL/GenBank/DDBJ databases">
        <title>Draft genome sequences of 15 bacterial species constituting the stable defined intestinal microbiota of the GM15 gnotobiotic mouse model.</title>
        <authorList>
            <person name="Elie C."/>
            <person name="Mathieu A."/>
            <person name="Saliou A."/>
            <person name="Darnaud M."/>
            <person name="Leulier F."/>
            <person name="Tamellini A."/>
        </authorList>
    </citation>
    <scope>NUCLEOTIDE SEQUENCE [LARGE SCALE GENOMIC DNA]</scope>
    <source>
        <strain evidence="2">ASF 502</strain>
    </source>
</reference>
<accession>A0A9X5H494</accession>
<comment type="caution">
    <text evidence="1">The sequence shown here is derived from an EMBL/GenBank/DDBJ whole genome shotgun (WGS) entry which is preliminary data.</text>
</comment>
<name>A0A9X5H494_9FIRM</name>
<proteinExistence type="predicted"/>
<evidence type="ECO:0000313" key="1">
    <source>
        <dbReference type="EMBL" id="NDO68407.1"/>
    </source>
</evidence>
<dbReference type="Proteomes" id="UP000474104">
    <property type="component" value="Unassembled WGS sequence"/>
</dbReference>
<protein>
    <submittedName>
        <fullName evidence="1">Class B sortase</fullName>
    </submittedName>
</protein>
<dbReference type="SUPFAM" id="SSF63817">
    <property type="entry name" value="Sortase"/>
    <property type="match status" value="1"/>
</dbReference>
<gene>
    <name evidence="1" type="ORF">FMM80_06770</name>
</gene>
<organism evidence="1 2">
    <name type="scientific">Schaedlerella arabinosiphila</name>
    <dbReference type="NCBI Taxonomy" id="2044587"/>
    <lineage>
        <taxon>Bacteria</taxon>
        <taxon>Bacillati</taxon>
        <taxon>Bacillota</taxon>
        <taxon>Clostridia</taxon>
        <taxon>Lachnospirales</taxon>
        <taxon>Lachnospiraceae</taxon>
        <taxon>Schaedlerella</taxon>
    </lineage>
</organism>
<dbReference type="CDD" id="cd05826">
    <property type="entry name" value="Sortase_B"/>
    <property type="match status" value="1"/>
</dbReference>
<dbReference type="InterPro" id="IPR023365">
    <property type="entry name" value="Sortase_dom-sf"/>
</dbReference>